<dbReference type="InterPro" id="IPR011904">
    <property type="entry name" value="Ac_CoA_lig"/>
</dbReference>
<dbReference type="InterPro" id="IPR045851">
    <property type="entry name" value="AMP-bd_C_sf"/>
</dbReference>
<evidence type="ECO:0000259" key="8">
    <source>
        <dbReference type="Pfam" id="PF16177"/>
    </source>
</evidence>
<dbReference type="Proteomes" id="UP001152320">
    <property type="component" value="Chromosome 11"/>
</dbReference>
<dbReference type="InterPro" id="IPR042099">
    <property type="entry name" value="ANL_N_sf"/>
</dbReference>
<comment type="caution">
    <text evidence="9">The sequence shown here is derived from an EMBL/GenBank/DDBJ whole genome shotgun (WGS) entry which is preliminary data.</text>
</comment>
<protein>
    <recommendedName>
        <fullName evidence="5">Acetyl-coenzyme A synthetase</fullName>
        <ecNumber evidence="5">6.2.1.1</ecNumber>
    </recommendedName>
</protein>
<dbReference type="InterPro" id="IPR025110">
    <property type="entry name" value="AMP-bd_C"/>
</dbReference>
<reference evidence="9" key="1">
    <citation type="submission" date="2021-10" db="EMBL/GenBank/DDBJ databases">
        <title>Tropical sea cucumber genome reveals ecological adaptation and Cuvierian tubules defense mechanism.</title>
        <authorList>
            <person name="Chen T."/>
        </authorList>
    </citation>
    <scope>NUCLEOTIDE SEQUENCE</scope>
    <source>
        <strain evidence="9">Nanhai2018</strain>
        <tissue evidence="9">Muscle</tissue>
    </source>
</reference>
<dbReference type="Pfam" id="PF16177">
    <property type="entry name" value="ACAS_N"/>
    <property type="match status" value="1"/>
</dbReference>
<keyword evidence="4 5" id="KW-0067">ATP-binding</keyword>
<dbReference type="Gene3D" id="3.40.50.12780">
    <property type="entry name" value="N-terminal domain of ligase-like"/>
    <property type="match status" value="2"/>
</dbReference>
<keyword evidence="2 5" id="KW-0436">Ligase</keyword>
<dbReference type="OrthoDB" id="1706066at2759"/>
<gene>
    <name evidence="9" type="ORF">HOLleu_23780</name>
</gene>
<dbReference type="NCBIfam" id="TIGR02188">
    <property type="entry name" value="Ac_CoA_lig_AcsA"/>
    <property type="match status" value="1"/>
</dbReference>
<dbReference type="InterPro" id="IPR000873">
    <property type="entry name" value="AMP-dep_synth/lig_dom"/>
</dbReference>
<organism evidence="9 10">
    <name type="scientific">Holothuria leucospilota</name>
    <name type="common">Black long sea cucumber</name>
    <name type="synonym">Mertensiothuria leucospilota</name>
    <dbReference type="NCBI Taxonomy" id="206669"/>
    <lineage>
        <taxon>Eukaryota</taxon>
        <taxon>Metazoa</taxon>
        <taxon>Echinodermata</taxon>
        <taxon>Eleutherozoa</taxon>
        <taxon>Echinozoa</taxon>
        <taxon>Holothuroidea</taxon>
        <taxon>Aspidochirotacea</taxon>
        <taxon>Aspidochirotida</taxon>
        <taxon>Holothuriidae</taxon>
        <taxon>Holothuria</taxon>
    </lineage>
</organism>
<dbReference type="AlphaFoldDB" id="A0A9Q1BVS5"/>
<dbReference type="GO" id="GO:0003987">
    <property type="term" value="F:acetate-CoA ligase activity"/>
    <property type="evidence" value="ECO:0007669"/>
    <property type="project" value="UniProtKB-UniRule"/>
</dbReference>
<sequence>MTLIGDSMEKIFHPRPEFRQNAHVKSFDQYQKLYRKSIDDPESFWSEILKDFYLHTPAVQGKCLQYNFDVRNGPIDVKWFEGAKTNVCYNVLDRIINDKGKGDEVAFYWEGNTPGYETKITYNELLTEVCKFANVLKSLGVKKGDCVAMYMPMILELVVAMLACARIGAVHSVVFGGMSADSLSSRMVDGQCHVVITADQAFRGDKSFHLKEIVDKAVLMSNEKGLMVNTVITVHNNGRKGEPYNKGKNKTTPSNHTKGRDYWWHEQMAVASDQCDPEWMEAEEPLFIGYLLYAATTFKYAFDYHDGDVYWCTADIGWITGHSFVVYGPMANGATIVLFEGVPTYPDPGRCWEITDKYNVTIFYTAPTLIRTLMKFGEKPVRKHSRKSLRILGTAGEPINPEAWLFYYYTIGDGRCPIVDTFWQTETAGPTITPLPGAISMKPGSATVPFFGIDPVIVDDEGQVLEGECEGSLVFKGPWPSIMRTIYGDHQRYENTYFRKFPGYYLTGDGCRRDKDGYLWITGRIDDMFNMSGHLLSTAEIESVIYECPEVAEAAAVAFKHVVKGQCCFCFVTMVEGVVFTEEISKAIKQHVRNKIGAYAQPDFIRNTPRLPKTRSGKIMRRVLRKVAENNPDLGDISTMADPGVVEELFERISIQQA</sequence>
<evidence type="ECO:0000256" key="3">
    <source>
        <dbReference type="ARBA" id="ARBA00022741"/>
    </source>
</evidence>
<feature type="domain" description="Acetyl-coenzyme A synthetase N-terminal" evidence="8">
    <location>
        <begin position="30"/>
        <end position="91"/>
    </location>
</feature>
<evidence type="ECO:0000313" key="10">
    <source>
        <dbReference type="Proteomes" id="UP001152320"/>
    </source>
</evidence>
<feature type="domain" description="AMP-binding enzyme C-terminal" evidence="7">
    <location>
        <begin position="540"/>
        <end position="618"/>
    </location>
</feature>
<dbReference type="PANTHER" id="PTHR24095">
    <property type="entry name" value="ACETYL-COENZYME A SYNTHETASE"/>
    <property type="match status" value="1"/>
</dbReference>
<dbReference type="FunFam" id="3.40.50.12780:FF:000001">
    <property type="entry name" value="Acetyl-coenzyme A synthetase"/>
    <property type="match status" value="1"/>
</dbReference>
<keyword evidence="10" id="KW-1185">Reference proteome</keyword>
<name>A0A9Q1BVS5_HOLLE</name>
<dbReference type="GO" id="GO:0019427">
    <property type="term" value="P:acetyl-CoA biosynthetic process from acetate"/>
    <property type="evidence" value="ECO:0007669"/>
    <property type="project" value="InterPro"/>
</dbReference>
<dbReference type="GO" id="GO:0016208">
    <property type="term" value="F:AMP binding"/>
    <property type="evidence" value="ECO:0007669"/>
    <property type="project" value="InterPro"/>
</dbReference>
<evidence type="ECO:0000256" key="5">
    <source>
        <dbReference type="RuleBase" id="RU361147"/>
    </source>
</evidence>
<proteinExistence type="inferred from homology"/>
<comment type="catalytic activity">
    <reaction evidence="5">
        <text>acetate + ATP + CoA = acetyl-CoA + AMP + diphosphate</text>
        <dbReference type="Rhea" id="RHEA:23176"/>
        <dbReference type="ChEBI" id="CHEBI:30089"/>
        <dbReference type="ChEBI" id="CHEBI:30616"/>
        <dbReference type="ChEBI" id="CHEBI:33019"/>
        <dbReference type="ChEBI" id="CHEBI:57287"/>
        <dbReference type="ChEBI" id="CHEBI:57288"/>
        <dbReference type="ChEBI" id="CHEBI:456215"/>
        <dbReference type="EC" id="6.2.1.1"/>
    </reaction>
</comment>
<dbReference type="SUPFAM" id="SSF56801">
    <property type="entry name" value="Acetyl-CoA synthetase-like"/>
    <property type="match status" value="1"/>
</dbReference>
<accession>A0A9Q1BVS5</accession>
<keyword evidence="3 5" id="KW-0547">Nucleotide-binding</keyword>
<dbReference type="NCBIfam" id="NF001208">
    <property type="entry name" value="PRK00174.1"/>
    <property type="match status" value="1"/>
</dbReference>
<evidence type="ECO:0000259" key="6">
    <source>
        <dbReference type="Pfam" id="PF00501"/>
    </source>
</evidence>
<dbReference type="CDD" id="cd05966">
    <property type="entry name" value="ACS"/>
    <property type="match status" value="1"/>
</dbReference>
<evidence type="ECO:0000259" key="7">
    <source>
        <dbReference type="Pfam" id="PF13193"/>
    </source>
</evidence>
<dbReference type="EMBL" id="JAIZAY010000011">
    <property type="protein sequence ID" value="KAJ8033519.1"/>
    <property type="molecule type" value="Genomic_DNA"/>
</dbReference>
<dbReference type="InterPro" id="IPR032387">
    <property type="entry name" value="ACAS_N"/>
</dbReference>
<dbReference type="GO" id="GO:0005524">
    <property type="term" value="F:ATP binding"/>
    <property type="evidence" value="ECO:0007669"/>
    <property type="project" value="UniProtKB-UniRule"/>
</dbReference>
<evidence type="ECO:0000256" key="1">
    <source>
        <dbReference type="ARBA" id="ARBA00006432"/>
    </source>
</evidence>
<dbReference type="Pfam" id="PF00501">
    <property type="entry name" value="AMP-binding"/>
    <property type="match status" value="1"/>
</dbReference>
<dbReference type="PANTHER" id="PTHR24095:SF244">
    <property type="entry name" value="ACETYL-COENZYME A SYNTHETASE"/>
    <property type="match status" value="1"/>
</dbReference>
<evidence type="ECO:0000256" key="4">
    <source>
        <dbReference type="ARBA" id="ARBA00022840"/>
    </source>
</evidence>
<dbReference type="EC" id="6.2.1.1" evidence="5"/>
<dbReference type="Gene3D" id="3.30.300.30">
    <property type="match status" value="1"/>
</dbReference>
<evidence type="ECO:0000313" key="9">
    <source>
        <dbReference type="EMBL" id="KAJ8033519.1"/>
    </source>
</evidence>
<comment type="similarity">
    <text evidence="1 5">Belongs to the ATP-dependent AMP-binding enzyme family.</text>
</comment>
<dbReference type="Pfam" id="PF13193">
    <property type="entry name" value="AMP-binding_C"/>
    <property type="match status" value="1"/>
</dbReference>
<evidence type="ECO:0000256" key="2">
    <source>
        <dbReference type="ARBA" id="ARBA00022598"/>
    </source>
</evidence>
<feature type="domain" description="AMP-dependent synthetase/ligase" evidence="6">
    <location>
        <begin position="290"/>
        <end position="485"/>
    </location>
</feature>